<feature type="transmembrane region" description="Helical" evidence="1">
    <location>
        <begin position="20"/>
        <end position="36"/>
    </location>
</feature>
<feature type="transmembrane region" description="Helical" evidence="1">
    <location>
        <begin position="170"/>
        <end position="191"/>
    </location>
</feature>
<dbReference type="Pfam" id="PF07786">
    <property type="entry name" value="HGSNAT_cat"/>
    <property type="match status" value="1"/>
</dbReference>
<evidence type="ECO:0000313" key="4">
    <source>
        <dbReference type="Proteomes" id="UP001486565"/>
    </source>
</evidence>
<reference evidence="3 4" key="1">
    <citation type="submission" date="2023-03" db="EMBL/GenBank/DDBJ databases">
        <title>Novel Species.</title>
        <authorList>
            <person name="Ma S."/>
        </authorList>
    </citation>
    <scope>NUCLEOTIDE SEQUENCE [LARGE SCALE GENOMIC DNA]</scope>
    <source>
        <strain evidence="3 4">LIND6LT2</strain>
    </source>
</reference>
<proteinExistence type="predicted"/>
<feature type="transmembrane region" description="Helical" evidence="1">
    <location>
        <begin position="52"/>
        <end position="70"/>
    </location>
</feature>
<accession>A0ABZ2Y8Y6</accession>
<feature type="transmembrane region" description="Helical" evidence="1">
    <location>
        <begin position="82"/>
        <end position="99"/>
    </location>
</feature>
<sequence>MVIKKSDSKQYPNRIMEIDFLRGIAIILMMLFHFLYDLQAFYNIPIPSWNHFWYYEGKLSAILFMLLAGISCTFSKNNLIRGFKVFLIGMLLTIGTYILMPEEYIRFGILHLLGLSMILFHYIRVIPLLWTGVLSIMIIILGIIMDRITINTWLLSPIGLIHDSFNSMDYYPLFPWFGVFLIGTLIGRTVYKEKKSIFNKTCQDGLLNFLGRHSLFIYLIHQPIFLLILYVVFHFILKIG</sequence>
<feature type="domain" description="Heparan-alpha-glucosaminide N-acetyltransferase catalytic" evidence="2">
    <location>
        <begin position="14"/>
        <end position="223"/>
    </location>
</feature>
<evidence type="ECO:0000256" key="1">
    <source>
        <dbReference type="SAM" id="Phobius"/>
    </source>
</evidence>
<dbReference type="EMBL" id="CP121687">
    <property type="protein sequence ID" value="WZL70939.1"/>
    <property type="molecule type" value="Genomic_DNA"/>
</dbReference>
<dbReference type="GO" id="GO:0015019">
    <property type="term" value="F:heparan-alpha-glucosaminide N-acetyltransferase activity"/>
    <property type="evidence" value="ECO:0007669"/>
    <property type="project" value="UniProtKB-EC"/>
</dbReference>
<keyword evidence="1" id="KW-1133">Transmembrane helix</keyword>
<organism evidence="3 4">
    <name type="scientific">Defluviitalea saccharophila</name>
    <dbReference type="NCBI Taxonomy" id="879970"/>
    <lineage>
        <taxon>Bacteria</taxon>
        <taxon>Bacillati</taxon>
        <taxon>Bacillota</taxon>
        <taxon>Clostridia</taxon>
        <taxon>Lachnospirales</taxon>
        <taxon>Defluviitaleaceae</taxon>
        <taxon>Defluviitalea</taxon>
    </lineage>
</organism>
<dbReference type="InterPro" id="IPR012429">
    <property type="entry name" value="HGSNAT_cat"/>
</dbReference>
<evidence type="ECO:0000313" key="3">
    <source>
        <dbReference type="EMBL" id="WZL70939.1"/>
    </source>
</evidence>
<keyword evidence="3" id="KW-0012">Acyltransferase</keyword>
<feature type="transmembrane region" description="Helical" evidence="1">
    <location>
        <begin position="128"/>
        <end position="150"/>
    </location>
</feature>
<dbReference type="Proteomes" id="UP001486565">
    <property type="component" value="Chromosome"/>
</dbReference>
<gene>
    <name evidence="3" type="ORF">QBE51_05300</name>
</gene>
<name>A0ABZ2Y8Y6_9FIRM</name>
<protein>
    <submittedName>
        <fullName evidence="3">Heparan-alpha-glucosaminide N-acetyltransferase</fullName>
        <ecNumber evidence="3">2.3.1.78</ecNumber>
    </submittedName>
</protein>
<feature type="transmembrane region" description="Helical" evidence="1">
    <location>
        <begin position="105"/>
        <end position="123"/>
    </location>
</feature>
<feature type="transmembrane region" description="Helical" evidence="1">
    <location>
        <begin position="215"/>
        <end position="237"/>
    </location>
</feature>
<dbReference type="EC" id="2.3.1.78" evidence="3"/>
<evidence type="ECO:0000259" key="2">
    <source>
        <dbReference type="Pfam" id="PF07786"/>
    </source>
</evidence>
<keyword evidence="3" id="KW-0808">Transferase</keyword>
<keyword evidence="1" id="KW-0812">Transmembrane</keyword>
<dbReference type="RefSeq" id="WP_341877899.1">
    <property type="nucleotide sequence ID" value="NZ_CP121687.1"/>
</dbReference>
<keyword evidence="1" id="KW-0472">Membrane</keyword>
<keyword evidence="4" id="KW-1185">Reference proteome</keyword>